<reference evidence="1" key="1">
    <citation type="submission" date="2023-03" db="UniProtKB">
        <authorList>
            <consortium name="EnsemblPlants"/>
        </authorList>
    </citation>
    <scope>IDENTIFICATION</scope>
</reference>
<accession>A0A9I9EG36</accession>
<evidence type="ECO:0000313" key="1">
    <source>
        <dbReference type="EnsemblPlants" id="MELO3C033294.2.1"/>
    </source>
</evidence>
<name>A0A9I9EG36_CUCME</name>
<dbReference type="Gramene" id="MELO3C033294.2.1">
    <property type="protein sequence ID" value="MELO3C033294.2.1"/>
    <property type="gene ID" value="MELO3C033294.2"/>
</dbReference>
<dbReference type="AlphaFoldDB" id="A0A9I9EG36"/>
<organism evidence="1">
    <name type="scientific">Cucumis melo</name>
    <name type="common">Muskmelon</name>
    <dbReference type="NCBI Taxonomy" id="3656"/>
    <lineage>
        <taxon>Eukaryota</taxon>
        <taxon>Viridiplantae</taxon>
        <taxon>Streptophyta</taxon>
        <taxon>Embryophyta</taxon>
        <taxon>Tracheophyta</taxon>
        <taxon>Spermatophyta</taxon>
        <taxon>Magnoliopsida</taxon>
        <taxon>eudicotyledons</taxon>
        <taxon>Gunneridae</taxon>
        <taxon>Pentapetalae</taxon>
        <taxon>rosids</taxon>
        <taxon>fabids</taxon>
        <taxon>Cucurbitales</taxon>
        <taxon>Cucurbitaceae</taxon>
        <taxon>Benincaseae</taxon>
        <taxon>Cucumis</taxon>
    </lineage>
</organism>
<dbReference type="EnsemblPlants" id="MELO3C033294.2.1">
    <property type="protein sequence ID" value="MELO3C033294.2.1"/>
    <property type="gene ID" value="MELO3C033294.2"/>
</dbReference>
<protein>
    <submittedName>
        <fullName evidence="1">Uncharacterized protein</fullName>
    </submittedName>
</protein>
<proteinExistence type="predicted"/>
<sequence>MGSYLARRRRKSESFKDFNENSRCQKCILAFRFSGEEDCASSHATPHSSLALCLRLSRSLFERYTQPWASSSKHSYSGTLNLFTHKRLERLQTEYQR</sequence>